<keyword id="KW-0903">Direct protein sequencing</keyword>
<name>Q9R653_CERSP</name>
<dbReference type="Gene3D" id="3.40.228.10">
    <property type="entry name" value="Dimethylsulfoxide Reductase, domain 2"/>
    <property type="match status" value="1"/>
</dbReference>
<dbReference type="AlphaFoldDB" id="Q9R653"/>
<dbReference type="Gene3D" id="3.40.50.740">
    <property type="match status" value="1"/>
</dbReference>
<sequence length="141" mass="16189">QGELAPVDWDEAFDVMADQKFTNFELGATDIGYGLRPERQLQLIAKSTHFWHQLVEAPGEARSDLWQLMEFSKVEKGLFEEYACFGRHPEDARGHGHDLAPFDTYHEVRYTEGSDPYVKPGEGLRDVVFVPWFDASQLINK</sequence>
<proteinExistence type="evidence at protein level"/>
<organism>
    <name type="scientific">Cereibacter sphaeroides</name>
    <name type="common">Rhodobacter sphaeroides</name>
    <dbReference type="NCBI Taxonomy" id="1063"/>
    <lineage>
        <taxon>Bacteria</taxon>
        <taxon>Pseudomonadati</taxon>
        <taxon>Pseudomonadota</taxon>
        <taxon>Alphaproteobacteria</taxon>
        <taxon>Rhodobacterales</taxon>
        <taxon>Paracoccaceae</taxon>
        <taxon>Cereibacter</taxon>
    </lineage>
</organism>
<dbReference type="Gene3D" id="3.30.200.210">
    <property type="match status" value="2"/>
</dbReference>
<reference key="1">
    <citation type="journal article" date="1994" name="Arch. Microbiol.">
        <title>Induction by nitrate of cytoplasmic and periplasmic proteins in the photodenitrifier Rhodobacter sphaeroides forma sp. denitrificans under anaerobic or aerobic condition.</title>
        <authorList>
            <person name="Sabaty M."/>
            <person name="Gagnon J."/>
            <person name="Vermeglio A."/>
        </authorList>
    </citation>
    <scope>PROTEIN SEQUENCE</scope>
</reference>
<protein>
    <submittedName>
        <fullName>Nitrate reductase</fullName>
    </submittedName>
</protein>
<dbReference type="SUPFAM" id="SSF53706">
    <property type="entry name" value="Formate dehydrogenase/DMSO reductase, domains 1-3"/>
    <property type="match status" value="1"/>
</dbReference>
<accession>Q9R653</accession>